<proteinExistence type="predicted"/>
<evidence type="ECO:0000313" key="8">
    <source>
        <dbReference type="EMBL" id="EWH14205.1"/>
    </source>
</evidence>
<organism evidence="8 9">
    <name type="scientific">Cellulophaga geojensis KL-A</name>
    <dbReference type="NCBI Taxonomy" id="1328323"/>
    <lineage>
        <taxon>Bacteria</taxon>
        <taxon>Pseudomonadati</taxon>
        <taxon>Bacteroidota</taxon>
        <taxon>Flavobacteriia</taxon>
        <taxon>Flavobacteriales</taxon>
        <taxon>Flavobacteriaceae</taxon>
        <taxon>Cellulophaga</taxon>
    </lineage>
</organism>
<dbReference type="InterPro" id="IPR003594">
    <property type="entry name" value="HATPase_dom"/>
</dbReference>
<dbReference type="Proteomes" id="UP000019275">
    <property type="component" value="Unassembled WGS sequence"/>
</dbReference>
<dbReference type="SMART" id="SM00388">
    <property type="entry name" value="HisKA"/>
    <property type="match status" value="1"/>
</dbReference>
<dbReference type="PANTHER" id="PTHR43304">
    <property type="entry name" value="PHYTOCHROME-LIKE PROTEIN CPH1"/>
    <property type="match status" value="1"/>
</dbReference>
<keyword evidence="5 8" id="KW-0418">Kinase</keyword>
<dbReference type="Pfam" id="PF02518">
    <property type="entry name" value="HATPase_c"/>
    <property type="match status" value="1"/>
</dbReference>
<evidence type="ECO:0000256" key="2">
    <source>
        <dbReference type="ARBA" id="ARBA00012438"/>
    </source>
</evidence>
<dbReference type="CDD" id="cd00082">
    <property type="entry name" value="HisKA"/>
    <property type="match status" value="1"/>
</dbReference>
<keyword evidence="3" id="KW-0597">Phosphoprotein</keyword>
<dbReference type="InterPro" id="IPR052162">
    <property type="entry name" value="Sensor_kinase/Photoreceptor"/>
</dbReference>
<keyword evidence="6" id="KW-1133">Transmembrane helix</keyword>
<feature type="transmembrane region" description="Helical" evidence="6">
    <location>
        <begin position="69"/>
        <end position="91"/>
    </location>
</feature>
<keyword evidence="6" id="KW-0812">Transmembrane</keyword>
<accession>A0ABN0RQK7</accession>
<keyword evidence="9" id="KW-1185">Reference proteome</keyword>
<evidence type="ECO:0000256" key="3">
    <source>
        <dbReference type="ARBA" id="ARBA00022553"/>
    </source>
</evidence>
<dbReference type="SUPFAM" id="SSF47384">
    <property type="entry name" value="Homodimeric domain of signal transducing histidine kinase"/>
    <property type="match status" value="1"/>
</dbReference>
<feature type="transmembrane region" description="Helical" evidence="6">
    <location>
        <begin position="241"/>
        <end position="259"/>
    </location>
</feature>
<dbReference type="InterPro" id="IPR004358">
    <property type="entry name" value="Sig_transdc_His_kin-like_C"/>
</dbReference>
<dbReference type="GO" id="GO:0016301">
    <property type="term" value="F:kinase activity"/>
    <property type="evidence" value="ECO:0007669"/>
    <property type="project" value="UniProtKB-KW"/>
</dbReference>
<gene>
    <name evidence="8" type="ORF">KLA_06027</name>
</gene>
<feature type="transmembrane region" description="Helical" evidence="6">
    <location>
        <begin position="212"/>
        <end position="229"/>
    </location>
</feature>
<sequence length="538" mass="60905">MKTPPITKELKFSKTLVVTLLVICIIPFILQLAGVNFGSINVVLDASGDKVVLDDASQNLILTHLRGTFTHLILEWTAICIAVSTAILAFIQYRITNNPTTPIIGAALLCAGFIDGFHALAAVNIIDSASTNDNFLPFTWALSRIFNSVILIIGASIFLIKEKRMIPKRGRRFVLLVSLFFVLLAYLTMYFVASSKSLPITTFHNSFVTRPYDLISLILFLFMAIYLFPKLNKKENSVFSNTLLWSMIPAIATQMYMAFGSENLHDSNFNIAHTLKAISYAIPFIGIMLDYISAHKKEQIRVTALKNAHYVVSQKNKELEQFAFIASHDLQEPLRTLLNFTQLFKEEYADKLDENGKTYLNFIRQATTRMSLLIKAVFDYSRIGVKNNVTKVKTNKLVKNIIAEIQPNLNDINATIKHKKLPKIYGQKTELRILFQNLIGNAIKFQKKGNAPVVEIQGKDIGEYWEFSVKDNGIGIEKKHQDKIFSMFQRLHSKDIYDGVGIGLAHCLKIVLMHEGRIWVISEPNKGSEFKFTIKKQK</sequence>
<dbReference type="SUPFAM" id="SSF55874">
    <property type="entry name" value="ATPase domain of HSP90 chaperone/DNA topoisomerase II/histidine kinase"/>
    <property type="match status" value="1"/>
</dbReference>
<dbReference type="PRINTS" id="PR00344">
    <property type="entry name" value="BCTRLSENSOR"/>
</dbReference>
<feature type="transmembrane region" description="Helical" evidence="6">
    <location>
        <begin position="103"/>
        <end position="126"/>
    </location>
</feature>
<feature type="transmembrane region" description="Helical" evidence="6">
    <location>
        <begin position="12"/>
        <end position="33"/>
    </location>
</feature>
<dbReference type="InterPro" id="IPR036890">
    <property type="entry name" value="HATPase_C_sf"/>
</dbReference>
<evidence type="ECO:0000256" key="6">
    <source>
        <dbReference type="SAM" id="Phobius"/>
    </source>
</evidence>
<feature type="transmembrane region" description="Helical" evidence="6">
    <location>
        <begin position="138"/>
        <end position="160"/>
    </location>
</feature>
<dbReference type="Pfam" id="PF00512">
    <property type="entry name" value="HisKA"/>
    <property type="match status" value="1"/>
</dbReference>
<comment type="catalytic activity">
    <reaction evidence="1">
        <text>ATP + protein L-histidine = ADP + protein N-phospho-L-histidine.</text>
        <dbReference type="EC" id="2.7.13.3"/>
    </reaction>
</comment>
<evidence type="ECO:0000256" key="5">
    <source>
        <dbReference type="ARBA" id="ARBA00022777"/>
    </source>
</evidence>
<dbReference type="RefSeq" id="WP_013619797.1">
    <property type="nucleotide sequence ID" value="NZ_ARZX01000005.1"/>
</dbReference>
<dbReference type="Pfam" id="PF17159">
    <property type="entry name" value="MASE3"/>
    <property type="match status" value="1"/>
</dbReference>
<dbReference type="InterPro" id="IPR033425">
    <property type="entry name" value="MASE3"/>
</dbReference>
<comment type="caution">
    <text evidence="8">The sequence shown here is derived from an EMBL/GenBank/DDBJ whole genome shotgun (WGS) entry which is preliminary data.</text>
</comment>
<dbReference type="EMBL" id="ARZX01000005">
    <property type="protein sequence ID" value="EWH14205.1"/>
    <property type="molecule type" value="Genomic_DNA"/>
</dbReference>
<dbReference type="SMART" id="SM00387">
    <property type="entry name" value="HATPase_c"/>
    <property type="match status" value="1"/>
</dbReference>
<feature type="transmembrane region" description="Helical" evidence="6">
    <location>
        <begin position="172"/>
        <end position="192"/>
    </location>
</feature>
<dbReference type="InterPro" id="IPR005467">
    <property type="entry name" value="His_kinase_dom"/>
</dbReference>
<dbReference type="Gene3D" id="1.10.287.130">
    <property type="match status" value="1"/>
</dbReference>
<dbReference type="Gene3D" id="3.30.565.10">
    <property type="entry name" value="Histidine kinase-like ATPase, C-terminal domain"/>
    <property type="match status" value="1"/>
</dbReference>
<feature type="domain" description="Histidine kinase" evidence="7">
    <location>
        <begin position="325"/>
        <end position="538"/>
    </location>
</feature>
<dbReference type="PROSITE" id="PS50109">
    <property type="entry name" value="HIS_KIN"/>
    <property type="match status" value="1"/>
</dbReference>
<evidence type="ECO:0000259" key="7">
    <source>
        <dbReference type="PROSITE" id="PS50109"/>
    </source>
</evidence>
<evidence type="ECO:0000256" key="4">
    <source>
        <dbReference type="ARBA" id="ARBA00022679"/>
    </source>
</evidence>
<name>A0ABN0RQK7_9FLAO</name>
<evidence type="ECO:0000256" key="1">
    <source>
        <dbReference type="ARBA" id="ARBA00000085"/>
    </source>
</evidence>
<dbReference type="InterPro" id="IPR003661">
    <property type="entry name" value="HisK_dim/P_dom"/>
</dbReference>
<keyword evidence="6" id="KW-0472">Membrane</keyword>
<dbReference type="PANTHER" id="PTHR43304:SF1">
    <property type="entry name" value="PAC DOMAIN-CONTAINING PROTEIN"/>
    <property type="match status" value="1"/>
</dbReference>
<keyword evidence="4" id="KW-0808">Transferase</keyword>
<dbReference type="EC" id="2.7.13.3" evidence="2"/>
<dbReference type="InterPro" id="IPR036097">
    <property type="entry name" value="HisK_dim/P_sf"/>
</dbReference>
<feature type="transmembrane region" description="Helical" evidence="6">
    <location>
        <begin position="271"/>
        <end position="292"/>
    </location>
</feature>
<protein>
    <recommendedName>
        <fullName evidence="2">histidine kinase</fullName>
        <ecNumber evidence="2">2.7.13.3</ecNumber>
    </recommendedName>
</protein>
<evidence type="ECO:0000313" key="9">
    <source>
        <dbReference type="Proteomes" id="UP000019275"/>
    </source>
</evidence>
<reference evidence="8 9" key="1">
    <citation type="journal article" date="2014" name="Genome Announc.">
        <title>Draft Genome Sequence of the Carrageenan-Degrading Bacterium Cellulophaga sp. Strain KL-A, Isolated from Decaying Marine Algae.</title>
        <authorList>
            <person name="Shan D."/>
            <person name="Ying J."/>
            <person name="Li X."/>
            <person name="Gao Z."/>
            <person name="Wei G."/>
            <person name="Shao Z."/>
        </authorList>
    </citation>
    <scope>NUCLEOTIDE SEQUENCE [LARGE SCALE GENOMIC DNA]</scope>
    <source>
        <strain evidence="8 9">KL-A</strain>
    </source>
</reference>